<dbReference type="STRING" id="1367422.A0A178ZWT5"/>
<dbReference type="InterPro" id="IPR036462">
    <property type="entry name" value="Fumarylacetoacetase_N_sf"/>
</dbReference>
<evidence type="ECO:0000256" key="9">
    <source>
        <dbReference type="ARBA" id="ARBA00022842"/>
    </source>
</evidence>
<dbReference type="InterPro" id="IPR036663">
    <property type="entry name" value="Fumarylacetoacetase_C_sf"/>
</dbReference>
<feature type="active site" description="Proton acceptor" evidence="12">
    <location>
        <position position="125"/>
    </location>
</feature>
<dbReference type="Gene3D" id="2.30.30.230">
    <property type="entry name" value="Fumarylacetoacetase, N-terminal domain"/>
    <property type="match status" value="1"/>
</dbReference>
<evidence type="ECO:0000259" key="17">
    <source>
        <dbReference type="Pfam" id="PF09298"/>
    </source>
</evidence>
<protein>
    <recommendedName>
        <fullName evidence="5">fumarylacetoacetase</fullName>
        <ecNumber evidence="5">3.7.1.2</ecNumber>
    </recommendedName>
</protein>
<comment type="cofactor">
    <cofactor evidence="2 14">
        <name>Mg(2+)</name>
        <dbReference type="ChEBI" id="CHEBI:18420"/>
    </cofactor>
</comment>
<dbReference type="Gene3D" id="3.90.850.10">
    <property type="entry name" value="Fumarylacetoacetase-like, C-terminal domain"/>
    <property type="match status" value="1"/>
</dbReference>
<keyword evidence="6 14" id="KW-0479">Metal-binding</keyword>
<evidence type="ECO:0000256" key="6">
    <source>
        <dbReference type="ARBA" id="ARBA00022723"/>
    </source>
</evidence>
<keyword evidence="10" id="KW-0828">Tyrosine catabolism</keyword>
<dbReference type="EMBL" id="LVYI01000001">
    <property type="protein sequence ID" value="OAP64157.1"/>
    <property type="molecule type" value="Genomic_DNA"/>
</dbReference>
<evidence type="ECO:0000256" key="5">
    <source>
        <dbReference type="ARBA" id="ARBA00012094"/>
    </source>
</evidence>
<feature type="binding site" evidence="14">
    <location>
        <position position="222"/>
    </location>
    <ligand>
        <name>Ca(2+)</name>
        <dbReference type="ChEBI" id="CHEBI:29108"/>
    </ligand>
</feature>
<comment type="cofactor">
    <cofactor evidence="1 14">
        <name>Ca(2+)</name>
        <dbReference type="ChEBI" id="CHEBI:29108"/>
    </cofactor>
</comment>
<feature type="binding site" evidence="13">
    <location>
        <position position="338"/>
    </location>
    <ligand>
        <name>substrate</name>
    </ligand>
</feature>
<dbReference type="GO" id="GO:1902000">
    <property type="term" value="P:homogentisate catabolic process"/>
    <property type="evidence" value="ECO:0007669"/>
    <property type="project" value="TreeGrafter"/>
</dbReference>
<dbReference type="EC" id="3.7.1.2" evidence="5"/>
<comment type="caution">
    <text evidence="18">The sequence shown here is derived from an EMBL/GenBank/DDBJ whole genome shotgun (WGS) entry which is preliminary data.</text>
</comment>
<dbReference type="OrthoDB" id="9971669at2759"/>
<evidence type="ECO:0000256" key="14">
    <source>
        <dbReference type="PIRSR" id="PIRSR605959-3"/>
    </source>
</evidence>
<dbReference type="GO" id="GO:0046872">
    <property type="term" value="F:metal ion binding"/>
    <property type="evidence" value="ECO:0007669"/>
    <property type="project" value="UniProtKB-KW"/>
</dbReference>
<keyword evidence="11" id="KW-0585">Phenylalanine catabolism</keyword>
<evidence type="ECO:0000256" key="13">
    <source>
        <dbReference type="PIRSR" id="PIRSR605959-2"/>
    </source>
</evidence>
<evidence type="ECO:0000313" key="18">
    <source>
        <dbReference type="EMBL" id="OAP64157.1"/>
    </source>
</evidence>
<feature type="compositionally biased region" description="Polar residues" evidence="15">
    <location>
        <begin position="526"/>
        <end position="537"/>
    </location>
</feature>
<keyword evidence="8 14" id="KW-0106">Calcium</keyword>
<feature type="domain" description="Fumarylacetoacetase-like C-terminal" evidence="16">
    <location>
        <begin position="117"/>
        <end position="384"/>
    </location>
</feature>
<dbReference type="UniPathway" id="UPA00139">
    <property type="reaction ID" value="UER00341"/>
</dbReference>
<feature type="binding site" evidence="14">
    <location>
        <position position="188"/>
    </location>
    <ligand>
        <name>Ca(2+)</name>
        <dbReference type="ChEBI" id="CHEBI:29108"/>
    </ligand>
</feature>
<evidence type="ECO:0000256" key="1">
    <source>
        <dbReference type="ARBA" id="ARBA00001913"/>
    </source>
</evidence>
<dbReference type="GO" id="GO:0004334">
    <property type="term" value="F:fumarylacetoacetase activity"/>
    <property type="evidence" value="ECO:0007669"/>
    <property type="project" value="UniProtKB-EC"/>
</dbReference>
<evidence type="ECO:0000256" key="3">
    <source>
        <dbReference type="ARBA" id="ARBA00004782"/>
    </source>
</evidence>
<keyword evidence="7" id="KW-0378">Hydrolase</keyword>
<name>A0A178ZWT5_9EURO</name>
<feature type="compositionally biased region" description="Basic and acidic residues" evidence="15">
    <location>
        <begin position="1019"/>
        <end position="1028"/>
    </location>
</feature>
<reference evidence="18 19" key="1">
    <citation type="submission" date="2016-04" db="EMBL/GenBank/DDBJ databases">
        <title>Draft genome of Fonsecaea erecta CBS 125763.</title>
        <authorList>
            <person name="Weiss V.A."/>
            <person name="Vicente V.A."/>
            <person name="Raittz R.T."/>
            <person name="Moreno L.F."/>
            <person name="De Souza E.M."/>
            <person name="Pedrosa F.O."/>
            <person name="Steffens M.B."/>
            <person name="Faoro H."/>
            <person name="Tadra-Sfeir M.Z."/>
            <person name="Najafzadeh M.J."/>
            <person name="Felipe M.S."/>
            <person name="Teixeira M."/>
            <person name="Sun J."/>
            <person name="Xi L."/>
            <person name="Gomes R."/>
            <person name="De Azevedo C.M."/>
            <person name="Salgado C.G."/>
            <person name="Da Silva M.B."/>
            <person name="Nascimento M.F."/>
            <person name="Queiroz-Telles F."/>
            <person name="Attili D.S."/>
            <person name="Gorbushina A."/>
        </authorList>
    </citation>
    <scope>NUCLEOTIDE SEQUENCE [LARGE SCALE GENOMIC DNA]</scope>
    <source>
        <strain evidence="18 19">CBS 125763</strain>
    </source>
</reference>
<dbReference type="PANTHER" id="PTHR43069:SF2">
    <property type="entry name" value="FUMARYLACETOACETASE"/>
    <property type="match status" value="1"/>
</dbReference>
<feature type="binding site" evidence="13">
    <location>
        <position position="120"/>
    </location>
    <ligand>
        <name>substrate</name>
    </ligand>
</feature>
<evidence type="ECO:0000313" key="19">
    <source>
        <dbReference type="Proteomes" id="UP000078343"/>
    </source>
</evidence>
<gene>
    <name evidence="18" type="ORF">AYL99_00129</name>
</gene>
<feature type="binding site" evidence="14">
    <location>
        <position position="242"/>
    </location>
    <ligand>
        <name>Mg(2+)</name>
        <dbReference type="ChEBI" id="CHEBI:18420"/>
    </ligand>
</feature>
<dbReference type="RefSeq" id="XP_018697524.1">
    <property type="nucleotide sequence ID" value="XM_018831645.1"/>
</dbReference>
<proteinExistence type="inferred from homology"/>
<dbReference type="InterPro" id="IPR015377">
    <property type="entry name" value="Fumarylacetoacetase_N"/>
</dbReference>
<dbReference type="GO" id="GO:0006572">
    <property type="term" value="P:L-tyrosine catabolic process"/>
    <property type="evidence" value="ECO:0007669"/>
    <property type="project" value="UniProtKB-KW"/>
</dbReference>
<feature type="binding site" evidence="14">
    <location>
        <position position="190"/>
    </location>
    <ligand>
        <name>Ca(2+)</name>
        <dbReference type="ChEBI" id="CHEBI:29108"/>
    </ligand>
</feature>
<keyword evidence="9 14" id="KW-0460">Magnesium</keyword>
<comment type="similarity">
    <text evidence="4">Belongs to the FAH family.</text>
</comment>
<evidence type="ECO:0000256" key="7">
    <source>
        <dbReference type="ARBA" id="ARBA00022801"/>
    </source>
</evidence>
<dbReference type="Pfam" id="PF01557">
    <property type="entry name" value="FAA_hydrolase"/>
    <property type="match status" value="1"/>
</dbReference>
<evidence type="ECO:0000256" key="15">
    <source>
        <dbReference type="SAM" id="MobiDB-lite"/>
    </source>
</evidence>
<dbReference type="Pfam" id="PF09298">
    <property type="entry name" value="FAA_hydrolase_N"/>
    <property type="match status" value="1"/>
</dbReference>
<dbReference type="SUPFAM" id="SSF63433">
    <property type="entry name" value="Fumarylacetoacetate hydrolase, FAH, N-terminal domain"/>
    <property type="match status" value="1"/>
</dbReference>
<evidence type="ECO:0000256" key="4">
    <source>
        <dbReference type="ARBA" id="ARBA00010211"/>
    </source>
</evidence>
<dbReference type="PANTHER" id="PTHR43069">
    <property type="entry name" value="FUMARYLACETOACETASE"/>
    <property type="match status" value="1"/>
</dbReference>
<feature type="binding site" evidence="14">
    <location>
        <position position="222"/>
    </location>
    <ligand>
        <name>Mg(2+)</name>
        <dbReference type="ChEBI" id="CHEBI:18420"/>
    </ligand>
</feature>
<dbReference type="SUPFAM" id="SSF56529">
    <property type="entry name" value="FAH"/>
    <property type="match status" value="1"/>
</dbReference>
<feature type="compositionally biased region" description="Polar residues" evidence="15">
    <location>
        <begin position="1030"/>
        <end position="1041"/>
    </location>
</feature>
<feature type="region of interest" description="Disordered" evidence="15">
    <location>
        <begin position="454"/>
        <end position="552"/>
    </location>
</feature>
<feature type="binding site" evidence="13">
    <location>
        <position position="229"/>
    </location>
    <ligand>
        <name>substrate</name>
    </ligand>
</feature>
<evidence type="ECO:0000256" key="10">
    <source>
        <dbReference type="ARBA" id="ARBA00022878"/>
    </source>
</evidence>
<evidence type="ECO:0000256" key="12">
    <source>
        <dbReference type="PIRSR" id="PIRSR605959-1"/>
    </source>
</evidence>
<dbReference type="InterPro" id="IPR011234">
    <property type="entry name" value="Fumarylacetoacetase-like_C"/>
</dbReference>
<feature type="binding site" evidence="14">
    <location>
        <position position="246"/>
    </location>
    <ligand>
        <name>Mg(2+)</name>
        <dbReference type="ChEBI" id="CHEBI:18420"/>
    </ligand>
</feature>
<feature type="domain" description="Fumarylacetoacetase N-terminal" evidence="17">
    <location>
        <begin position="17"/>
        <end position="110"/>
    </location>
</feature>
<dbReference type="AlphaFoldDB" id="A0A178ZWT5"/>
<sequence length="1041" mass="115597">MASLSNIPPDSPFTLDNIPFGSFSTKEDPTPRCATAIGDFALDLRALGKTGVFKDASVADALGQTTLNTFAALPAKTRTAAREEIISAYKDGKIPHSCLHKLAEVKMHLPVAIPEYTDFFCSLEHCTNCMPITNSKVPDNFFHAPSAYNGRASSVIPSPSLVRRPRGVYWKAGTKEPTYGVSQFIDFELEMGYIVSKPVPYGETIKVDNAPDHIFGFVLLNDWSSRDIQIFEMPPLGPFNSKSFGTTISPWVITLEALKAFQCAPKHETNPLEHLRFKDFEHGTFNIKLSAALERDGKRQQICTSNLRYLYWTPYQQITHHASANCGLRTGDLMGTGTVSGDGKDEKTGKKFELGCLFEATQHASQPIALEGGGTLGYLEDGDSIILSAWCEDSTGRRVLGFGWRQLPLRCLGGRSSPAAMLVAILDWPVTPLGWAMIRGSLVGRGRARDADVGTDHWMNNIKKSGGPRSQRKGRTPSVTAVPSEPSERTSMSPERGQRVTDNDLLFDPSEPALRDTTDHARFSAEVSQTRSQSPHTEPTALAAASASDDPNCSIISPPSGYFAELDEAIFGDWEARNSLSNAQSPSNLLQRWDQIDESLRHAKRSFAARWFHLLPPTERAGVLPEHVVREFWRTSRRDMLKVVNRVSYRSALTLFLFSLTPVPVGISEDEEMDGLSGQLCVQAALQQIQRLRDGQRNCQFSGSMVMPASDPLTCPAMRSTVSASFLRSEARAYWAALTFDTSFSLTLNLRSTLTSGLHGVTTESCWRTLRMGASSFHTRTEEWRRNPLSMTEDQVLQVIAAAAATKLYVWKMISVLKEALREGSEETEVRRAWSSFIIGTDMFRSTFRPLLSDCERRLPFLGQVERLNWYELQLHYYMGILIIVDALEVADRNDLLSELTDAKLEAEHEVFNALEFGLDSQYTVARTHQTESPTGTQAPDPAHTITASFISLDPYPLHVVAAAQLMGKVVGKQYRQGLIKLEAYKYLNATLLRCLAELPQTSKSVHAARQNMEHSLIELEDDSRRDSAPGSTGWRSESWT</sequence>
<keyword evidence="19" id="KW-1185">Reference proteome</keyword>
<accession>A0A178ZWT5</accession>
<feature type="compositionally biased region" description="Basic and acidic residues" evidence="15">
    <location>
        <begin position="513"/>
        <end position="523"/>
    </location>
</feature>
<feature type="binding site" evidence="14">
    <location>
        <position position="118"/>
    </location>
    <ligand>
        <name>Ca(2+)</name>
        <dbReference type="ChEBI" id="CHEBI:29108"/>
    </ligand>
</feature>
<dbReference type="GeneID" id="30004299"/>
<feature type="region of interest" description="Disordered" evidence="15">
    <location>
        <begin position="1019"/>
        <end position="1041"/>
    </location>
</feature>
<evidence type="ECO:0000256" key="8">
    <source>
        <dbReference type="ARBA" id="ARBA00022837"/>
    </source>
</evidence>
<organism evidence="18 19">
    <name type="scientific">Fonsecaea erecta</name>
    <dbReference type="NCBI Taxonomy" id="1367422"/>
    <lineage>
        <taxon>Eukaryota</taxon>
        <taxon>Fungi</taxon>
        <taxon>Dikarya</taxon>
        <taxon>Ascomycota</taxon>
        <taxon>Pezizomycotina</taxon>
        <taxon>Eurotiomycetes</taxon>
        <taxon>Chaetothyriomycetidae</taxon>
        <taxon>Chaetothyriales</taxon>
        <taxon>Herpotrichiellaceae</taxon>
        <taxon>Fonsecaea</taxon>
    </lineage>
</organism>
<dbReference type="GO" id="GO:0006559">
    <property type="term" value="P:L-phenylalanine catabolic process"/>
    <property type="evidence" value="ECO:0007669"/>
    <property type="project" value="UniProtKB-UniPathway"/>
</dbReference>
<evidence type="ECO:0000256" key="11">
    <source>
        <dbReference type="ARBA" id="ARBA00023232"/>
    </source>
</evidence>
<dbReference type="Proteomes" id="UP000078343">
    <property type="component" value="Unassembled WGS sequence"/>
</dbReference>
<evidence type="ECO:0000259" key="16">
    <source>
        <dbReference type="Pfam" id="PF01557"/>
    </source>
</evidence>
<dbReference type="InterPro" id="IPR005959">
    <property type="entry name" value="Fumarylacetoacetase"/>
</dbReference>
<comment type="pathway">
    <text evidence="3">Amino-acid degradation; L-phenylalanine degradation; acetoacetate and fumarate from L-phenylalanine: step 6/6.</text>
</comment>
<evidence type="ECO:0000256" key="2">
    <source>
        <dbReference type="ARBA" id="ARBA00001946"/>
    </source>
</evidence>